<dbReference type="AlphaFoldDB" id="A0A8H3EGM3"/>
<dbReference type="Proteomes" id="UP000664521">
    <property type="component" value="Unassembled WGS sequence"/>
</dbReference>
<sequence>MPSASPESTSTEPSPPILAQSKPSPLKSTASESSLPTIRTPRSPKPELPALKTPRSAPLPSELPRSPAPGLLDVIKQEEDTKTPITPPTAYTDFLKALSPAISSPGGSRSPSFSDRSSPRSTPTTQPSSAGSSCLSCTYDPNKPASASMVPPSPFVRPPNSARTPTALRKLRIPQSPAYSPATDSPKSSAIRSPFSPADRVLDGKTRYYGSPRSARSGCHRPVSVRQVVTRTVTYTRSPVTPLEPAPKGKRRKLE</sequence>
<gene>
    <name evidence="2" type="ORF">HETSPECPRED_006081</name>
</gene>
<feature type="compositionally biased region" description="Polar residues" evidence="1">
    <location>
        <begin position="182"/>
        <end position="191"/>
    </location>
</feature>
<feature type="region of interest" description="Disordered" evidence="1">
    <location>
        <begin position="236"/>
        <end position="255"/>
    </location>
</feature>
<keyword evidence="3" id="KW-1185">Reference proteome</keyword>
<comment type="caution">
    <text evidence="2">The sequence shown here is derived from an EMBL/GenBank/DDBJ whole genome shotgun (WGS) entry which is preliminary data.</text>
</comment>
<feature type="compositionally biased region" description="Low complexity" evidence="1">
    <location>
        <begin position="99"/>
        <end position="129"/>
    </location>
</feature>
<dbReference type="PANTHER" id="PTHR42053">
    <property type="match status" value="1"/>
</dbReference>
<evidence type="ECO:0000313" key="3">
    <source>
        <dbReference type="Proteomes" id="UP000664521"/>
    </source>
</evidence>
<name>A0A8H3EGM3_9LECA</name>
<feature type="compositionally biased region" description="Polar residues" evidence="1">
    <location>
        <begin position="21"/>
        <end position="37"/>
    </location>
</feature>
<evidence type="ECO:0000313" key="2">
    <source>
        <dbReference type="EMBL" id="CAF9906154.1"/>
    </source>
</evidence>
<feature type="region of interest" description="Disordered" evidence="1">
    <location>
        <begin position="1"/>
        <end position="221"/>
    </location>
</feature>
<dbReference type="OrthoDB" id="5405654at2759"/>
<organism evidence="2 3">
    <name type="scientific">Heterodermia speciosa</name>
    <dbReference type="NCBI Taxonomy" id="116794"/>
    <lineage>
        <taxon>Eukaryota</taxon>
        <taxon>Fungi</taxon>
        <taxon>Dikarya</taxon>
        <taxon>Ascomycota</taxon>
        <taxon>Pezizomycotina</taxon>
        <taxon>Lecanoromycetes</taxon>
        <taxon>OSLEUM clade</taxon>
        <taxon>Lecanoromycetidae</taxon>
        <taxon>Caliciales</taxon>
        <taxon>Physciaceae</taxon>
        <taxon>Heterodermia</taxon>
    </lineage>
</organism>
<dbReference type="EMBL" id="CAJPDS010000004">
    <property type="protein sequence ID" value="CAF9906154.1"/>
    <property type="molecule type" value="Genomic_DNA"/>
</dbReference>
<accession>A0A8H3EGM3</accession>
<protein>
    <submittedName>
        <fullName evidence="2">Uncharacterized protein</fullName>
    </submittedName>
</protein>
<feature type="compositionally biased region" description="Low complexity" evidence="1">
    <location>
        <begin position="1"/>
        <end position="12"/>
    </location>
</feature>
<evidence type="ECO:0000256" key="1">
    <source>
        <dbReference type="SAM" id="MobiDB-lite"/>
    </source>
</evidence>
<dbReference type="PANTHER" id="PTHR42053:SF1">
    <property type="match status" value="1"/>
</dbReference>
<proteinExistence type="predicted"/>
<reference evidence="2" key="1">
    <citation type="submission" date="2021-03" db="EMBL/GenBank/DDBJ databases">
        <authorList>
            <person name="Tagirdzhanova G."/>
        </authorList>
    </citation>
    <scope>NUCLEOTIDE SEQUENCE</scope>
</reference>